<dbReference type="GeneID" id="75065196"/>
<dbReference type="Proteomes" id="UP000181728">
    <property type="component" value="Unassembled WGS sequence"/>
</dbReference>
<reference evidence="4 6" key="2">
    <citation type="submission" date="2018-08" db="EMBL/GenBank/DDBJ databases">
        <authorList>
            <person name="Lorentzen P. G. S. M."/>
        </authorList>
    </citation>
    <scope>NUCLEOTIDE SEQUENCE [LARGE SCALE GENOMIC DNA]</scope>
    <source>
        <strain evidence="4 6">CRBO_1381</strain>
    </source>
</reference>
<dbReference type="RefSeq" id="WP_002818204.1">
    <property type="nucleotide sequence ID" value="NZ_CP084701.1"/>
</dbReference>
<evidence type="ECO:0000313" key="3">
    <source>
        <dbReference type="EMBL" id="OIM21968.1"/>
    </source>
</evidence>
<evidence type="ECO:0000313" key="6">
    <source>
        <dbReference type="Proteomes" id="UP000294726"/>
    </source>
</evidence>
<dbReference type="Proteomes" id="UP000294726">
    <property type="component" value="Chromosome"/>
</dbReference>
<organism evidence="3 5">
    <name type="scientific">Oenococcus oeni</name>
    <name type="common">Leuconostoc oenos</name>
    <dbReference type="NCBI Taxonomy" id="1247"/>
    <lineage>
        <taxon>Bacteria</taxon>
        <taxon>Bacillati</taxon>
        <taxon>Bacillota</taxon>
        <taxon>Bacilli</taxon>
        <taxon>Lactobacillales</taxon>
        <taxon>Lactobacillaceae</taxon>
        <taxon>Oenococcus</taxon>
    </lineage>
</organism>
<evidence type="ECO:0000313" key="2">
    <source>
        <dbReference type="EMBL" id="MDV7715173.1"/>
    </source>
</evidence>
<dbReference type="EMBL" id="MLOK01000019">
    <property type="protein sequence ID" value="OIM21968.1"/>
    <property type="molecule type" value="Genomic_DNA"/>
</dbReference>
<gene>
    <name evidence="3" type="ORF">ATX59_01855</name>
    <name evidence="2" type="ORF">GA838_05280</name>
    <name evidence="4" type="ORF">OENI_0364</name>
</gene>
<dbReference type="AlphaFoldDB" id="A0A6H3H1S4"/>
<proteinExistence type="predicted"/>
<reference evidence="2" key="3">
    <citation type="submission" date="2019-10" db="EMBL/GenBank/DDBJ databases">
        <title>Malate fermentation in French cider.</title>
        <authorList>
            <person name="Cousin F.J."/>
            <person name="Medina Fernandez S."/>
            <person name="Misery B."/>
            <person name="Laplace J.-M."/>
            <person name="Cretenet M."/>
        </authorList>
    </citation>
    <scope>NUCLEOTIDE SEQUENCE</scope>
    <source>
        <strain evidence="2">UCMA15129</strain>
    </source>
</reference>
<keyword evidence="1" id="KW-0472">Membrane</keyword>
<evidence type="ECO:0000256" key="1">
    <source>
        <dbReference type="SAM" id="Phobius"/>
    </source>
</evidence>
<sequence length="62" mass="7151">MKNKDGLSKIIGWSLSLIQIVFLILDLMVTMFATGVFFRYKATLDFLIINPSPHKSWFIINC</sequence>
<keyword evidence="1" id="KW-1133">Transmembrane helix</keyword>
<dbReference type="Proteomes" id="UP001281024">
    <property type="component" value="Unassembled WGS sequence"/>
</dbReference>
<evidence type="ECO:0000313" key="5">
    <source>
        <dbReference type="Proteomes" id="UP000181728"/>
    </source>
</evidence>
<reference evidence="3 5" key="1">
    <citation type="journal article" date="2016" name="BMC Genomics">
        <title>Consensus pan-genome assembly of the specialised wine bacterium Oenococcus oeni.</title>
        <authorList>
            <person name="Sternes P.R."/>
            <person name="Borneman A.R."/>
        </authorList>
    </citation>
    <scope>NUCLEOTIDE SEQUENCE [LARGE SCALE GENOMIC DNA]</scope>
    <source>
        <strain evidence="3 5">AWRIB661</strain>
    </source>
</reference>
<feature type="transmembrane region" description="Helical" evidence="1">
    <location>
        <begin position="12"/>
        <end position="38"/>
    </location>
</feature>
<dbReference type="EMBL" id="LR031358">
    <property type="protein sequence ID" value="VDB97360.1"/>
    <property type="molecule type" value="Genomic_DNA"/>
</dbReference>
<dbReference type="EMBL" id="WERV01000003">
    <property type="protein sequence ID" value="MDV7715173.1"/>
    <property type="molecule type" value="Genomic_DNA"/>
</dbReference>
<name>A0A6H3H1S4_OENOE</name>
<accession>A0A6H3H1S4</accession>
<evidence type="ECO:0000313" key="4">
    <source>
        <dbReference type="EMBL" id="VDB97360.1"/>
    </source>
</evidence>
<protein>
    <submittedName>
        <fullName evidence="3">Uncharacterized protein</fullName>
    </submittedName>
</protein>
<keyword evidence="1" id="KW-0812">Transmembrane</keyword>